<organism evidence="2 3">
    <name type="scientific">Cellulosimicrobium cellulans</name>
    <name type="common">Arthrobacter luteus</name>
    <dbReference type="NCBI Taxonomy" id="1710"/>
    <lineage>
        <taxon>Bacteria</taxon>
        <taxon>Bacillati</taxon>
        <taxon>Actinomycetota</taxon>
        <taxon>Actinomycetes</taxon>
        <taxon>Micrococcales</taxon>
        <taxon>Promicromonosporaceae</taxon>
        <taxon>Cellulosimicrobium</taxon>
    </lineage>
</organism>
<evidence type="ECO:0000313" key="2">
    <source>
        <dbReference type="EMBL" id="GED09964.1"/>
    </source>
</evidence>
<dbReference type="EMBL" id="BJNZ01000010">
    <property type="protein sequence ID" value="GED09964.1"/>
    <property type="molecule type" value="Genomic_DNA"/>
</dbReference>
<dbReference type="RefSeq" id="WP_141389460.1">
    <property type="nucleotide sequence ID" value="NZ_BJNZ01000010.1"/>
</dbReference>
<keyword evidence="1" id="KW-0732">Signal</keyword>
<dbReference type="AlphaFoldDB" id="A0A4Y4E1R8"/>
<protein>
    <submittedName>
        <fullName evidence="2">Uncharacterized protein</fullName>
    </submittedName>
</protein>
<sequence length="325" mass="33741">MTVRRTRSITAVGVCTALLISVGATGASASTRGGSGHPGPQDLADTTASLIAEVAPDQGQVLTGAQRSGAVVTGTPHVDATVPLDGDEPVVLEDATDRTPPLTVSLPAETSTHDGQVATDGTVVYEAVDDGAHAAVQALDDGSVRIQTITPSADGPHAFTYTFGDGITPVEGRDGAVELVQEIAPGVALTVGQVSAPWAADADGAPLSTTYRIDGDALVQTVDTDAGTTYPVVADPKITKTWWNTTVYLNRYETRRLADGAQVTAFVAGLVPHAVAKAIGAMAQAGSLYARIWYNEGKCIKFVYYLNRANVWQPYAGAEAGRYCR</sequence>
<dbReference type="Proteomes" id="UP000316659">
    <property type="component" value="Unassembled WGS sequence"/>
</dbReference>
<evidence type="ECO:0000313" key="3">
    <source>
        <dbReference type="Proteomes" id="UP000316659"/>
    </source>
</evidence>
<proteinExistence type="predicted"/>
<comment type="caution">
    <text evidence="2">The sequence shown here is derived from an EMBL/GenBank/DDBJ whole genome shotgun (WGS) entry which is preliminary data.</text>
</comment>
<gene>
    <name evidence="2" type="ORF">CCE02nite_19630</name>
</gene>
<accession>A0A4Y4E1R8</accession>
<evidence type="ECO:0000256" key="1">
    <source>
        <dbReference type="SAM" id="SignalP"/>
    </source>
</evidence>
<name>A0A4Y4E1R8_CELCE</name>
<reference evidence="2 3" key="1">
    <citation type="submission" date="2019-06" db="EMBL/GenBank/DDBJ databases">
        <title>Whole genome shotgun sequence of Cellulosimicrobium cellulans NBRC 15516.</title>
        <authorList>
            <person name="Hosoyama A."/>
            <person name="Uohara A."/>
            <person name="Ohji S."/>
            <person name="Ichikawa N."/>
        </authorList>
    </citation>
    <scope>NUCLEOTIDE SEQUENCE [LARGE SCALE GENOMIC DNA]</scope>
    <source>
        <strain evidence="2 3">NBRC 15516</strain>
    </source>
</reference>
<feature type="signal peptide" evidence="1">
    <location>
        <begin position="1"/>
        <end position="26"/>
    </location>
</feature>
<feature type="chain" id="PRO_5038721111" evidence="1">
    <location>
        <begin position="27"/>
        <end position="325"/>
    </location>
</feature>